<accession>A0AAE0L087</accession>
<evidence type="ECO:0000313" key="5">
    <source>
        <dbReference type="Proteomes" id="UP001190700"/>
    </source>
</evidence>
<dbReference type="InterPro" id="IPR036770">
    <property type="entry name" value="Ankyrin_rpt-contain_sf"/>
</dbReference>
<feature type="repeat" description="ANK" evidence="3">
    <location>
        <begin position="82"/>
        <end position="114"/>
    </location>
</feature>
<evidence type="ECO:0000256" key="2">
    <source>
        <dbReference type="ARBA" id="ARBA00023043"/>
    </source>
</evidence>
<comment type="caution">
    <text evidence="4">The sequence shown here is derived from an EMBL/GenBank/DDBJ whole genome shotgun (WGS) entry which is preliminary data.</text>
</comment>
<dbReference type="InterPro" id="IPR002110">
    <property type="entry name" value="Ankyrin_rpt"/>
</dbReference>
<feature type="repeat" description="ANK" evidence="3">
    <location>
        <begin position="115"/>
        <end position="147"/>
    </location>
</feature>
<dbReference type="PANTHER" id="PTHR24123">
    <property type="entry name" value="ANKYRIN REPEAT-CONTAINING"/>
    <property type="match status" value="1"/>
</dbReference>
<dbReference type="Gene3D" id="1.25.40.20">
    <property type="entry name" value="Ankyrin repeat-containing domain"/>
    <property type="match status" value="2"/>
</dbReference>
<evidence type="ECO:0000256" key="1">
    <source>
        <dbReference type="ARBA" id="ARBA00022737"/>
    </source>
</evidence>
<reference evidence="4 5" key="1">
    <citation type="journal article" date="2015" name="Genome Biol. Evol.">
        <title>Comparative Genomics of a Bacterivorous Green Alga Reveals Evolutionary Causalities and Consequences of Phago-Mixotrophic Mode of Nutrition.</title>
        <authorList>
            <person name="Burns J.A."/>
            <person name="Paasch A."/>
            <person name="Narechania A."/>
            <person name="Kim E."/>
        </authorList>
    </citation>
    <scope>NUCLEOTIDE SEQUENCE [LARGE SCALE GENOMIC DNA]</scope>
    <source>
        <strain evidence="4 5">PLY_AMNH</strain>
    </source>
</reference>
<keyword evidence="5" id="KW-1185">Reference proteome</keyword>
<feature type="repeat" description="ANK" evidence="3">
    <location>
        <begin position="148"/>
        <end position="180"/>
    </location>
</feature>
<dbReference type="Pfam" id="PF12796">
    <property type="entry name" value="Ank_2"/>
    <property type="match status" value="2"/>
</dbReference>
<dbReference type="EMBL" id="LGRX02012472">
    <property type="protein sequence ID" value="KAK3267333.1"/>
    <property type="molecule type" value="Genomic_DNA"/>
</dbReference>
<keyword evidence="2 3" id="KW-0040">ANK repeat</keyword>
<sequence length="186" mass="20088">MLRGMLGDEWNTFMQCSVHCRGGKCRMVAVRIHGRRGQGRKWCEEGELQDEWTPLYIAHEPHNEVVEALLAKGAQVDLADEDGRTPLYIAACNGRKEVVEALLAKGAQVDLAEQNEGTLLHIAACNGHKVVVEALLAKGAQVDLADKNGGTLLHIAALNGHNEVVEALLAKGAQVDLADKDGRTPL</sequence>
<organism evidence="4 5">
    <name type="scientific">Cymbomonas tetramitiformis</name>
    <dbReference type="NCBI Taxonomy" id="36881"/>
    <lineage>
        <taxon>Eukaryota</taxon>
        <taxon>Viridiplantae</taxon>
        <taxon>Chlorophyta</taxon>
        <taxon>Pyramimonadophyceae</taxon>
        <taxon>Pyramimonadales</taxon>
        <taxon>Pyramimonadaceae</taxon>
        <taxon>Cymbomonas</taxon>
    </lineage>
</organism>
<dbReference type="Proteomes" id="UP001190700">
    <property type="component" value="Unassembled WGS sequence"/>
</dbReference>
<dbReference type="PRINTS" id="PR01415">
    <property type="entry name" value="ANKYRIN"/>
</dbReference>
<name>A0AAE0L087_9CHLO</name>
<dbReference type="AlphaFoldDB" id="A0AAE0L087"/>
<dbReference type="InterPro" id="IPR051165">
    <property type="entry name" value="Multifunctional_ANK_Repeat"/>
</dbReference>
<evidence type="ECO:0000313" key="4">
    <source>
        <dbReference type="EMBL" id="KAK3267333.1"/>
    </source>
</evidence>
<proteinExistence type="predicted"/>
<dbReference type="SUPFAM" id="SSF48403">
    <property type="entry name" value="Ankyrin repeat"/>
    <property type="match status" value="1"/>
</dbReference>
<dbReference type="SMART" id="SM00248">
    <property type="entry name" value="ANK"/>
    <property type="match status" value="4"/>
</dbReference>
<dbReference type="PROSITE" id="PS50297">
    <property type="entry name" value="ANK_REP_REGION"/>
    <property type="match status" value="3"/>
</dbReference>
<keyword evidence="1" id="KW-0677">Repeat</keyword>
<dbReference type="PROSITE" id="PS50088">
    <property type="entry name" value="ANK_REPEAT"/>
    <property type="match status" value="3"/>
</dbReference>
<dbReference type="PANTHER" id="PTHR24123:SF33">
    <property type="entry name" value="PROTEIN HOS4"/>
    <property type="match status" value="1"/>
</dbReference>
<feature type="non-terminal residue" evidence="4">
    <location>
        <position position="186"/>
    </location>
</feature>
<protein>
    <submittedName>
        <fullName evidence="4">Uncharacterized protein</fullName>
    </submittedName>
</protein>
<gene>
    <name evidence="4" type="ORF">CYMTET_24102</name>
</gene>
<evidence type="ECO:0000256" key="3">
    <source>
        <dbReference type="PROSITE-ProRule" id="PRU00023"/>
    </source>
</evidence>